<dbReference type="STRING" id="933084.A0A067P5L6"/>
<sequence>MHAQEKRQRIVATRLLYRLQYPVPIQVVCKGFTPAHIIVSIRERTDQAFPLNRPSPPYLVHGPKTLFKHTHNPADDSFAPLPYRTGWVNNPTLTEFCFGMIGRADIEGSKSNVAMNAWLPQASYPCGSIGHTFMVCIHTENQNQGDFYPFVLLEISVLDESPLGHLRYLLTDVPPQPNSPPDNVFNPDRPAKDLRAKT</sequence>
<evidence type="ECO:0000313" key="3">
    <source>
        <dbReference type="Proteomes" id="UP000027265"/>
    </source>
</evidence>
<dbReference type="HOGENOM" id="CLU_112552_0_0_1"/>
<protein>
    <submittedName>
        <fullName evidence="2">Uncharacterized protein</fullName>
    </submittedName>
</protein>
<gene>
    <name evidence="2" type="ORF">JAAARDRAFT_74797</name>
</gene>
<evidence type="ECO:0000256" key="1">
    <source>
        <dbReference type="SAM" id="MobiDB-lite"/>
    </source>
</evidence>
<proteinExistence type="predicted"/>
<evidence type="ECO:0000313" key="2">
    <source>
        <dbReference type="EMBL" id="KDQ49130.1"/>
    </source>
</evidence>
<dbReference type="InParanoid" id="A0A067P5L6"/>
<dbReference type="InterPro" id="IPR052997">
    <property type="entry name" value="RRT15-like"/>
</dbReference>
<feature type="compositionally biased region" description="Basic and acidic residues" evidence="1">
    <location>
        <begin position="189"/>
        <end position="198"/>
    </location>
</feature>
<dbReference type="OrthoDB" id="4381806at2759"/>
<accession>A0A067P5L6</accession>
<dbReference type="PANTHER" id="PTHR33047:SF8">
    <property type="entry name" value="REGULATOR OF RDNA TRANSCRIPTION PROTEIN 15"/>
    <property type="match status" value="1"/>
</dbReference>
<name>A0A067P5L6_9AGAM</name>
<keyword evidence="3" id="KW-1185">Reference proteome</keyword>
<dbReference type="PANTHER" id="PTHR33047">
    <property type="entry name" value="PROTEIN TAR1"/>
    <property type="match status" value="1"/>
</dbReference>
<dbReference type="Proteomes" id="UP000027265">
    <property type="component" value="Unassembled WGS sequence"/>
</dbReference>
<reference evidence="3" key="1">
    <citation type="journal article" date="2014" name="Proc. Natl. Acad. Sci. U.S.A.">
        <title>Extensive sampling of basidiomycete genomes demonstrates inadequacy of the white-rot/brown-rot paradigm for wood decay fungi.</title>
        <authorList>
            <person name="Riley R."/>
            <person name="Salamov A.A."/>
            <person name="Brown D.W."/>
            <person name="Nagy L.G."/>
            <person name="Floudas D."/>
            <person name="Held B.W."/>
            <person name="Levasseur A."/>
            <person name="Lombard V."/>
            <person name="Morin E."/>
            <person name="Otillar R."/>
            <person name="Lindquist E.A."/>
            <person name="Sun H."/>
            <person name="LaButti K.M."/>
            <person name="Schmutz J."/>
            <person name="Jabbour D."/>
            <person name="Luo H."/>
            <person name="Baker S.E."/>
            <person name="Pisabarro A.G."/>
            <person name="Walton J.D."/>
            <person name="Blanchette R.A."/>
            <person name="Henrissat B."/>
            <person name="Martin F."/>
            <person name="Cullen D."/>
            <person name="Hibbett D.S."/>
            <person name="Grigoriev I.V."/>
        </authorList>
    </citation>
    <scope>NUCLEOTIDE SEQUENCE [LARGE SCALE GENOMIC DNA]</scope>
    <source>
        <strain evidence="3">MUCL 33604</strain>
    </source>
</reference>
<dbReference type="AlphaFoldDB" id="A0A067P5L6"/>
<organism evidence="2 3">
    <name type="scientific">Jaapia argillacea MUCL 33604</name>
    <dbReference type="NCBI Taxonomy" id="933084"/>
    <lineage>
        <taxon>Eukaryota</taxon>
        <taxon>Fungi</taxon>
        <taxon>Dikarya</taxon>
        <taxon>Basidiomycota</taxon>
        <taxon>Agaricomycotina</taxon>
        <taxon>Agaricomycetes</taxon>
        <taxon>Agaricomycetidae</taxon>
        <taxon>Jaapiales</taxon>
        <taxon>Jaapiaceae</taxon>
        <taxon>Jaapia</taxon>
    </lineage>
</organism>
<feature type="region of interest" description="Disordered" evidence="1">
    <location>
        <begin position="172"/>
        <end position="198"/>
    </location>
</feature>
<dbReference type="EMBL" id="KL197804">
    <property type="protein sequence ID" value="KDQ49130.1"/>
    <property type="molecule type" value="Genomic_DNA"/>
</dbReference>